<name>A0A836GFN0_9HYME</name>
<organism evidence="1 2">
    <name type="scientific">Acromyrmex heyeri</name>
    <dbReference type="NCBI Taxonomy" id="230685"/>
    <lineage>
        <taxon>Eukaryota</taxon>
        <taxon>Metazoa</taxon>
        <taxon>Ecdysozoa</taxon>
        <taxon>Arthropoda</taxon>
        <taxon>Hexapoda</taxon>
        <taxon>Insecta</taxon>
        <taxon>Pterygota</taxon>
        <taxon>Neoptera</taxon>
        <taxon>Endopterygota</taxon>
        <taxon>Hymenoptera</taxon>
        <taxon>Apocrita</taxon>
        <taxon>Aculeata</taxon>
        <taxon>Formicoidea</taxon>
        <taxon>Formicidae</taxon>
        <taxon>Myrmicinae</taxon>
        <taxon>Acromyrmex</taxon>
    </lineage>
</organism>
<feature type="non-terminal residue" evidence="1">
    <location>
        <position position="1"/>
    </location>
</feature>
<feature type="non-terminal residue" evidence="1">
    <location>
        <position position="50"/>
    </location>
</feature>
<dbReference type="AlphaFoldDB" id="A0A836GFN0"/>
<proteinExistence type="predicted"/>
<comment type="caution">
    <text evidence="1">The sequence shown here is derived from an EMBL/GenBank/DDBJ whole genome shotgun (WGS) entry which is preliminary data.</text>
</comment>
<protein>
    <submittedName>
        <fullName evidence="1">PRPF3 protein</fullName>
    </submittedName>
</protein>
<dbReference type="EMBL" id="JAANIB010002323">
    <property type="protein sequence ID" value="KAG5340959.1"/>
    <property type="molecule type" value="Genomic_DNA"/>
</dbReference>
<evidence type="ECO:0000313" key="1">
    <source>
        <dbReference type="EMBL" id="KAG5340959.1"/>
    </source>
</evidence>
<dbReference type="Gene3D" id="1.20.1390.10">
    <property type="entry name" value="PWI domain"/>
    <property type="match status" value="1"/>
</dbReference>
<reference evidence="1 2" key="1">
    <citation type="submission" date="2020-02" db="EMBL/GenBank/DDBJ databases">
        <title>Relaxed selection underlies rapid genomic changes in the transitions from sociality to social parasitism in ants.</title>
        <authorList>
            <person name="Bi X."/>
        </authorList>
    </citation>
    <scope>NUCLEOTIDE SEQUENCE [LARGE SCALE GENOMIC DNA]</scope>
    <source>
        <strain evidence="1">BGI-DK2014b</strain>
        <tissue evidence="1">Whole body</tissue>
    </source>
</reference>
<dbReference type="OrthoDB" id="10264544at2759"/>
<accession>A0A836GFN0</accession>
<keyword evidence="2" id="KW-1185">Reference proteome</keyword>
<dbReference type="Proteomes" id="UP000670152">
    <property type="component" value="Unassembled WGS sequence"/>
</dbReference>
<sequence length="50" mass="5604">MSYLTRKEIDEMKPQIEKAVHKFLGFSEPAIVTTAVNCITSGYDKRKTAG</sequence>
<gene>
    <name evidence="1" type="primary">Prpf3_0</name>
    <name evidence="1" type="ORF">G6Z77_0003821</name>
</gene>
<evidence type="ECO:0000313" key="2">
    <source>
        <dbReference type="Proteomes" id="UP000670152"/>
    </source>
</evidence>